<sequence>MDVQTRGVIADQLAALIRKTLAPQLCTGTAKQMRERSAEMLCLMARVTAATLHEGPADTELLFRIRRYEAVMGQWAEDSSAALLVVK</sequence>
<reference evidence="1" key="1">
    <citation type="submission" date="2022-11" db="EMBL/GenBank/DDBJ databases">
        <title>Draft genome sequences of strains of Pseudomonas imrae sp. nov.</title>
        <authorList>
            <person name="Salva Serra F."/>
            <person name="Nimje P."/>
            <person name="Moore E.R.B."/>
            <person name="Marathe N.P."/>
        </authorList>
    </citation>
    <scope>NUCLEOTIDE SEQUENCE</scope>
    <source>
        <strain evidence="1">15FMM2</strain>
    </source>
</reference>
<dbReference type="EMBL" id="JAPEQY010000021">
    <property type="protein sequence ID" value="MFO2480145.1"/>
    <property type="molecule type" value="Genomic_DNA"/>
</dbReference>
<comment type="caution">
    <text evidence="1">The sequence shown here is derived from an EMBL/GenBank/DDBJ whole genome shotgun (WGS) entry which is preliminary data.</text>
</comment>
<proteinExistence type="predicted"/>
<evidence type="ECO:0000313" key="2">
    <source>
        <dbReference type="Proteomes" id="UP001637618"/>
    </source>
</evidence>
<accession>A0ACC7PKA5</accession>
<dbReference type="Proteomes" id="UP001637618">
    <property type="component" value="Unassembled WGS sequence"/>
</dbReference>
<protein>
    <submittedName>
        <fullName evidence="1">Uncharacterized protein</fullName>
    </submittedName>
</protein>
<organism evidence="1 2">
    <name type="scientific">Pseudomonas imrae</name>
    <dbReference type="NCBI Taxonomy" id="2992837"/>
    <lineage>
        <taxon>Bacteria</taxon>
        <taxon>Pseudomonadati</taxon>
        <taxon>Pseudomonadota</taxon>
        <taxon>Gammaproteobacteria</taxon>
        <taxon>Pseudomonadales</taxon>
        <taxon>Pseudomonadaceae</taxon>
        <taxon>Pseudomonas</taxon>
    </lineage>
</organism>
<keyword evidence="2" id="KW-1185">Reference proteome</keyword>
<evidence type="ECO:0000313" key="1">
    <source>
        <dbReference type="EMBL" id="MFO2480145.1"/>
    </source>
</evidence>
<name>A0ACC7PKA5_9PSED</name>
<gene>
    <name evidence="1" type="ORF">OOJ96_22415</name>
</gene>